<dbReference type="Proteomes" id="UP001277471">
    <property type="component" value="Unassembled WGS sequence"/>
</dbReference>
<feature type="transmembrane region" description="Helical" evidence="11">
    <location>
        <begin position="134"/>
        <end position="159"/>
    </location>
</feature>
<dbReference type="InterPro" id="IPR001610">
    <property type="entry name" value="PAC"/>
</dbReference>
<geneLocation type="plasmid" evidence="19 20">
    <name>p1</name>
</geneLocation>
<dbReference type="InterPro" id="IPR004358">
    <property type="entry name" value="Sig_transdc_His_kin-like_C"/>
</dbReference>
<dbReference type="PANTHER" id="PTHR43047:SF9">
    <property type="entry name" value="HISTIDINE KINASE"/>
    <property type="match status" value="1"/>
</dbReference>
<dbReference type="KEGG" id="abf:AMK58_15880"/>
<dbReference type="PROSITE" id="PS50924">
    <property type="entry name" value="MHYT"/>
    <property type="match status" value="1"/>
</dbReference>
<feature type="modified residue" description="4-aspartylphosphate" evidence="10">
    <location>
        <position position="706"/>
    </location>
</feature>
<dbReference type="GeneID" id="56453047"/>
<dbReference type="SMART" id="SM00387">
    <property type="entry name" value="HATPase_c"/>
    <property type="match status" value="1"/>
</dbReference>
<feature type="coiled-coil region" evidence="12">
    <location>
        <begin position="379"/>
        <end position="413"/>
    </location>
</feature>
<proteinExistence type="predicted"/>
<evidence type="ECO:0000259" key="16">
    <source>
        <dbReference type="PROSITE" id="PS50113"/>
    </source>
</evidence>
<dbReference type="GO" id="GO:0005524">
    <property type="term" value="F:ATP binding"/>
    <property type="evidence" value="ECO:0007669"/>
    <property type="project" value="UniProtKB-KW"/>
</dbReference>
<dbReference type="InterPro" id="IPR000014">
    <property type="entry name" value="PAS"/>
</dbReference>
<evidence type="ECO:0000256" key="4">
    <source>
        <dbReference type="ARBA" id="ARBA00022679"/>
    </source>
</evidence>
<dbReference type="RefSeq" id="WP_059399414.1">
    <property type="nucleotide sequence ID" value="NZ_CP012915.1"/>
</dbReference>
<keyword evidence="11" id="KW-1133">Transmembrane helix</keyword>
<dbReference type="SMART" id="SM00388">
    <property type="entry name" value="HisKA"/>
    <property type="match status" value="1"/>
</dbReference>
<dbReference type="SMART" id="SM00086">
    <property type="entry name" value="PAC"/>
    <property type="match status" value="1"/>
</dbReference>
<dbReference type="PROSITE" id="PS50112">
    <property type="entry name" value="PAS"/>
    <property type="match status" value="1"/>
</dbReference>
<dbReference type="InterPro" id="IPR036890">
    <property type="entry name" value="HATPase_C_sf"/>
</dbReference>
<evidence type="ECO:0000256" key="3">
    <source>
        <dbReference type="ARBA" id="ARBA00022553"/>
    </source>
</evidence>
<keyword evidence="11" id="KW-0812">Transmembrane</keyword>
<organism evidence="19 20">
    <name type="scientific">Azospirillum brasilense</name>
    <dbReference type="NCBI Taxonomy" id="192"/>
    <lineage>
        <taxon>Bacteria</taxon>
        <taxon>Pseudomonadati</taxon>
        <taxon>Pseudomonadota</taxon>
        <taxon>Alphaproteobacteria</taxon>
        <taxon>Rhodospirillales</taxon>
        <taxon>Azospirillaceae</taxon>
        <taxon>Azospirillum</taxon>
    </lineage>
</organism>
<evidence type="ECO:0000256" key="2">
    <source>
        <dbReference type="ARBA" id="ARBA00012438"/>
    </source>
</evidence>
<dbReference type="SMART" id="SM00091">
    <property type="entry name" value="PAS"/>
    <property type="match status" value="1"/>
</dbReference>
<keyword evidence="12" id="KW-0175">Coiled coil</keyword>
<protein>
    <recommendedName>
        <fullName evidence="9">Sensor protein FixL</fullName>
        <ecNumber evidence="2">2.7.13.3</ecNumber>
    </recommendedName>
</protein>
<dbReference type="SMART" id="SM00448">
    <property type="entry name" value="REC"/>
    <property type="match status" value="1"/>
</dbReference>
<dbReference type="GO" id="GO:0009927">
    <property type="term" value="F:histidine phosphotransfer kinase activity"/>
    <property type="evidence" value="ECO:0007669"/>
    <property type="project" value="TreeGrafter"/>
</dbReference>
<keyword evidence="3 10" id="KW-0597">Phosphoprotein</keyword>
<dbReference type="SUPFAM" id="SSF52172">
    <property type="entry name" value="CheY-like"/>
    <property type="match status" value="1"/>
</dbReference>
<evidence type="ECO:0000259" key="17">
    <source>
        <dbReference type="PROSITE" id="PS50924"/>
    </source>
</evidence>
<dbReference type="PROSITE" id="PS50109">
    <property type="entry name" value="HIS_KIN"/>
    <property type="match status" value="1"/>
</dbReference>
<evidence type="ECO:0000313" key="21">
    <source>
        <dbReference type="Proteomes" id="UP001277471"/>
    </source>
</evidence>
<dbReference type="Pfam" id="PF03707">
    <property type="entry name" value="MHYT"/>
    <property type="match status" value="2"/>
</dbReference>
<dbReference type="Pfam" id="PF00512">
    <property type="entry name" value="HisKA"/>
    <property type="match status" value="1"/>
</dbReference>
<reference evidence="18 21" key="2">
    <citation type="submission" date="2023-11" db="EMBL/GenBank/DDBJ databases">
        <title>MicrobeMod: A computational toolkit for identifying prokaryotic methylation and restriction-modification with nanopore sequencing.</title>
        <authorList>
            <person name="Crits-Christoph A."/>
            <person name="Kang S.C."/>
            <person name="Lee H."/>
            <person name="Ostrov N."/>
        </authorList>
    </citation>
    <scope>NUCLEOTIDE SEQUENCE [LARGE SCALE GENOMIC DNA]</scope>
    <source>
        <strain evidence="18 21">ATCC 29145</strain>
    </source>
</reference>
<dbReference type="EMBL" id="JAWXYC010000003">
    <property type="protein sequence ID" value="MDX5951370.1"/>
    <property type="molecule type" value="Genomic_DNA"/>
</dbReference>
<dbReference type="InterPro" id="IPR013767">
    <property type="entry name" value="PAS_fold"/>
</dbReference>
<comment type="catalytic activity">
    <reaction evidence="1">
        <text>ATP + protein L-histidine = ADP + protein N-phospho-L-histidine.</text>
        <dbReference type="EC" id="2.7.13.3"/>
    </reaction>
</comment>
<evidence type="ECO:0000256" key="7">
    <source>
        <dbReference type="ARBA" id="ARBA00022840"/>
    </source>
</evidence>
<dbReference type="PROSITE" id="PS50110">
    <property type="entry name" value="RESPONSE_REGULATORY"/>
    <property type="match status" value="1"/>
</dbReference>
<dbReference type="FunFam" id="3.30.565.10:FF:000049">
    <property type="entry name" value="Two-component sensor histidine kinase"/>
    <property type="match status" value="1"/>
</dbReference>
<feature type="domain" description="MHYT" evidence="17">
    <location>
        <begin position="5"/>
        <end position="192"/>
    </location>
</feature>
<evidence type="ECO:0000259" key="15">
    <source>
        <dbReference type="PROSITE" id="PS50112"/>
    </source>
</evidence>
<dbReference type="CDD" id="cd00082">
    <property type="entry name" value="HisKA"/>
    <property type="match status" value="1"/>
</dbReference>
<name>A0A0P0F1F2_AZOBR</name>
<dbReference type="PANTHER" id="PTHR43047">
    <property type="entry name" value="TWO-COMPONENT HISTIDINE PROTEIN KINASE"/>
    <property type="match status" value="1"/>
</dbReference>
<dbReference type="GO" id="GO:0000155">
    <property type="term" value="F:phosphorelay sensor kinase activity"/>
    <property type="evidence" value="ECO:0007669"/>
    <property type="project" value="InterPro"/>
</dbReference>
<dbReference type="InterPro" id="IPR000700">
    <property type="entry name" value="PAS-assoc_C"/>
</dbReference>
<comment type="function">
    <text evidence="8">Putative oxygen sensor; modulates the activity of FixJ, a transcriptional activator of nitrogen fixation fixK gene. FixL probably acts as a kinase that phosphorylates FixJ.</text>
</comment>
<dbReference type="InterPro" id="IPR001789">
    <property type="entry name" value="Sig_transdc_resp-reg_receiver"/>
</dbReference>
<keyword evidence="4" id="KW-0808">Transferase</keyword>
<dbReference type="SUPFAM" id="SSF55874">
    <property type="entry name" value="ATPase domain of HSP90 chaperone/DNA topoisomerase II/histidine kinase"/>
    <property type="match status" value="1"/>
</dbReference>
<dbReference type="Pfam" id="PF00072">
    <property type="entry name" value="Response_reg"/>
    <property type="match status" value="1"/>
</dbReference>
<feature type="transmembrane region" description="Helical" evidence="11">
    <location>
        <begin position="6"/>
        <end position="28"/>
    </location>
</feature>
<dbReference type="InterPro" id="IPR003661">
    <property type="entry name" value="HisK_dim/P_dom"/>
</dbReference>
<feature type="transmembrane region" description="Helical" evidence="11">
    <location>
        <begin position="103"/>
        <end position="122"/>
    </location>
</feature>
<evidence type="ECO:0000256" key="1">
    <source>
        <dbReference type="ARBA" id="ARBA00000085"/>
    </source>
</evidence>
<keyword evidence="19" id="KW-0614">Plasmid</keyword>
<evidence type="ECO:0000256" key="6">
    <source>
        <dbReference type="ARBA" id="ARBA00022777"/>
    </source>
</evidence>
<evidence type="ECO:0000313" key="20">
    <source>
        <dbReference type="Proteomes" id="UP000298774"/>
    </source>
</evidence>
<dbReference type="FunFam" id="3.30.450.20:FF:000060">
    <property type="entry name" value="Sensor protein FixL"/>
    <property type="match status" value="1"/>
</dbReference>
<gene>
    <name evidence="19" type="ORF">D3868_21545</name>
    <name evidence="18" type="ORF">SIM66_09215</name>
</gene>
<feature type="domain" description="Response regulatory" evidence="14">
    <location>
        <begin position="655"/>
        <end position="772"/>
    </location>
</feature>
<dbReference type="Gene3D" id="3.40.50.2300">
    <property type="match status" value="1"/>
</dbReference>
<keyword evidence="5" id="KW-0547">Nucleotide-binding</keyword>
<evidence type="ECO:0000313" key="18">
    <source>
        <dbReference type="EMBL" id="MDX5951370.1"/>
    </source>
</evidence>
<evidence type="ECO:0000259" key="14">
    <source>
        <dbReference type="PROSITE" id="PS50110"/>
    </source>
</evidence>
<dbReference type="InterPro" id="IPR011006">
    <property type="entry name" value="CheY-like_superfamily"/>
</dbReference>
<dbReference type="EMBL" id="CP032340">
    <property type="protein sequence ID" value="QCO11765.1"/>
    <property type="molecule type" value="Genomic_DNA"/>
</dbReference>
<feature type="domain" description="Histidine kinase" evidence="13">
    <location>
        <begin position="420"/>
        <end position="633"/>
    </location>
</feature>
<evidence type="ECO:0000256" key="10">
    <source>
        <dbReference type="PROSITE-ProRule" id="PRU00169"/>
    </source>
</evidence>
<keyword evidence="6" id="KW-0418">Kinase</keyword>
<keyword evidence="7" id="KW-0067">ATP-binding</keyword>
<dbReference type="Pfam" id="PF02518">
    <property type="entry name" value="HATPase_c"/>
    <property type="match status" value="1"/>
</dbReference>
<evidence type="ECO:0000256" key="9">
    <source>
        <dbReference type="ARBA" id="ARBA00070616"/>
    </source>
</evidence>
<evidence type="ECO:0000256" key="8">
    <source>
        <dbReference type="ARBA" id="ARBA00059827"/>
    </source>
</evidence>
<feature type="transmembrane region" description="Helical" evidence="11">
    <location>
        <begin position="40"/>
        <end position="62"/>
    </location>
</feature>
<evidence type="ECO:0000256" key="5">
    <source>
        <dbReference type="ARBA" id="ARBA00022741"/>
    </source>
</evidence>
<dbReference type="Gene3D" id="1.10.287.130">
    <property type="match status" value="1"/>
</dbReference>
<feature type="transmembrane region" description="Helical" evidence="11">
    <location>
        <begin position="171"/>
        <end position="192"/>
    </location>
</feature>
<accession>A0A0P0F1F2</accession>
<feature type="domain" description="PAS" evidence="15">
    <location>
        <begin position="261"/>
        <end position="305"/>
    </location>
</feature>
<dbReference type="Proteomes" id="UP000298774">
    <property type="component" value="Plasmid p1"/>
</dbReference>
<dbReference type="Gene3D" id="3.30.565.10">
    <property type="entry name" value="Histidine kinase-like ATPase, C-terminal domain"/>
    <property type="match status" value="1"/>
</dbReference>
<feature type="transmembrane region" description="Helical" evidence="11">
    <location>
        <begin position="228"/>
        <end position="249"/>
    </location>
</feature>
<dbReference type="GO" id="GO:0005886">
    <property type="term" value="C:plasma membrane"/>
    <property type="evidence" value="ECO:0007669"/>
    <property type="project" value="TreeGrafter"/>
</dbReference>
<dbReference type="InterPro" id="IPR036097">
    <property type="entry name" value="HisK_dim/P_sf"/>
</dbReference>
<dbReference type="PRINTS" id="PR00344">
    <property type="entry name" value="BCTRLSENSOR"/>
</dbReference>
<dbReference type="GO" id="GO:0006355">
    <property type="term" value="P:regulation of DNA-templated transcription"/>
    <property type="evidence" value="ECO:0007669"/>
    <property type="project" value="InterPro"/>
</dbReference>
<sequence length="772" mass="81694">MLGHYDPYLVALSVVVASFGGYVALDLASHARDAGRGRNGWLGAAALALGAGIWSMHFIGMMAMRMPVPVSYDILLTALSFFLAVGVSGTGLFAVAHGGGGRTTLAAAGLLTGFGIVAMHYVGMAGMRLPVPLIYDTLLVAASVVIAVAASTAALWLAFRTASPLQRLSGALVLGAAVVSMHYVGMAAASAAENAAGNAAGNAMGHAIGVGAVPAGDDLGLVLSTPSLAVGTGVGTLLILSLGLLSVLIDRRRSAERAAGQEARYRAVVDTAVDPIVVIDETGTIQSFNRAAETTFGYGAEEAIGANVRILMAEPHRSAHDGYMAHFRETGERRIIGIGREVEGRRKDGSLFPLELSVAEWHDGRQRLFTGIMRDITARKAAEDALHRAKAEAERAREEALAARDKAERADMAKTKFLAAASHDLRQPVQSLFFFAHALSDRLDGHPASPLLASMSESLNGLRTLLDSLLDVSRLDAGVVTPAVTEFALGPLLQRLADEYRGRAAEVGIALRHVPTDAWTRSDPALVERILRNLVENAIRYTESGRILIGCRRTGNGLRVEVLDTGIGIPEDKRDEVFVEFTQLANPERDRRKGLGLGLAIVRRLAGLLGHEVTLRSRPGRGSAFGLTVPSVAPRQVMKTCRPAAQPAANGGKGLVVVVEDDAIILLSMRTMLEEWGYEVVAAVSADEAVGTLTSLGQRPDMIVADYRLREGRTGLQAIRDIYGVCGVRVPALVLTGDTDPARIAEVQQSGHRLLHKPVAPEVLRSALTSAA</sequence>
<dbReference type="InterPro" id="IPR005467">
    <property type="entry name" value="His_kinase_dom"/>
</dbReference>
<reference evidence="19 20" key="1">
    <citation type="submission" date="2018-09" db="EMBL/GenBank/DDBJ databases">
        <title>Whole genome based analysis of evolution and adaptive divergence in Indian and Brazilian strains of Azospirillum brasilense.</title>
        <authorList>
            <person name="Singh C."/>
            <person name="Tripathi A.K."/>
        </authorList>
    </citation>
    <scope>NUCLEOTIDE SEQUENCE [LARGE SCALE GENOMIC DNA]</scope>
    <source>
        <strain evidence="19 20">MTCC4038</strain>
        <plasmid evidence="19 20">p1</plasmid>
    </source>
</reference>
<dbReference type="EC" id="2.7.13.3" evidence="2"/>
<evidence type="ECO:0000313" key="19">
    <source>
        <dbReference type="EMBL" id="QCO11765.1"/>
    </source>
</evidence>
<dbReference type="InterPro" id="IPR003594">
    <property type="entry name" value="HATPase_dom"/>
</dbReference>
<dbReference type="PROSITE" id="PS50113">
    <property type="entry name" value="PAC"/>
    <property type="match status" value="1"/>
</dbReference>
<evidence type="ECO:0000256" key="11">
    <source>
        <dbReference type="PROSITE-ProRule" id="PRU00244"/>
    </source>
</evidence>
<keyword evidence="11" id="KW-0472">Membrane</keyword>
<keyword evidence="21" id="KW-1185">Reference proteome</keyword>
<dbReference type="InterPro" id="IPR035965">
    <property type="entry name" value="PAS-like_dom_sf"/>
</dbReference>
<dbReference type="AlphaFoldDB" id="A0A0P0F1F2"/>
<dbReference type="Pfam" id="PF00989">
    <property type="entry name" value="PAS"/>
    <property type="match status" value="1"/>
</dbReference>
<dbReference type="InterPro" id="IPR005330">
    <property type="entry name" value="MHYT_dom"/>
</dbReference>
<feature type="transmembrane region" description="Helical" evidence="11">
    <location>
        <begin position="74"/>
        <end position="96"/>
    </location>
</feature>
<dbReference type="SUPFAM" id="SSF55785">
    <property type="entry name" value="PYP-like sensor domain (PAS domain)"/>
    <property type="match status" value="1"/>
</dbReference>
<evidence type="ECO:0000256" key="12">
    <source>
        <dbReference type="SAM" id="Coils"/>
    </source>
</evidence>
<dbReference type="NCBIfam" id="TIGR00229">
    <property type="entry name" value="sensory_box"/>
    <property type="match status" value="1"/>
</dbReference>
<evidence type="ECO:0000259" key="13">
    <source>
        <dbReference type="PROSITE" id="PS50109"/>
    </source>
</evidence>
<feature type="domain" description="PAC" evidence="16">
    <location>
        <begin position="338"/>
        <end position="388"/>
    </location>
</feature>
<dbReference type="SUPFAM" id="SSF47384">
    <property type="entry name" value="Homodimeric domain of signal transducing histidine kinase"/>
    <property type="match status" value="1"/>
</dbReference>
<dbReference type="CDD" id="cd00130">
    <property type="entry name" value="PAS"/>
    <property type="match status" value="1"/>
</dbReference>
<dbReference type="Gene3D" id="3.30.450.20">
    <property type="entry name" value="PAS domain"/>
    <property type="match status" value="1"/>
</dbReference>